<dbReference type="EMBL" id="SMKA01000026">
    <property type="protein sequence ID" value="TDC32087.1"/>
    <property type="molecule type" value="Genomic_DNA"/>
</dbReference>
<protein>
    <submittedName>
        <fullName evidence="2">Alpha/beta hydrolase</fullName>
    </submittedName>
</protein>
<sequence length="276" mass="29914">MDGRWSVAPFDRAGGLPVLLLHGWPVTEHHWRYLESALRATGMQPLSITVRGLGDGVVTGDFAKETLADEVADVVAELNLGPVAVVGHDWGGTVAYVLAAKHRQQVIALVEEEEIPPGVDAPIPEEGQSHYPDWHAPLLRADGVARRLLAGRLDDFHREFLDASGGPAGLDPTAVAAYLQAYPAERQIDADIALYASRPADLATMERLRRTPLTIPVLTVGGRYAMGTAVNEAFRQLATNVTHVQSEKSGHYPLEQDPDTVLRPLVDFLTTSRPSS</sequence>
<organism evidence="2 3">
    <name type="scientific">Kribbella albertanoniae</name>
    <dbReference type="NCBI Taxonomy" id="1266829"/>
    <lineage>
        <taxon>Bacteria</taxon>
        <taxon>Bacillati</taxon>
        <taxon>Actinomycetota</taxon>
        <taxon>Actinomycetes</taxon>
        <taxon>Propionibacteriales</taxon>
        <taxon>Kribbellaceae</taxon>
        <taxon>Kribbella</taxon>
    </lineage>
</organism>
<reference evidence="2 3" key="1">
    <citation type="submission" date="2019-03" db="EMBL/GenBank/DDBJ databases">
        <title>Draft genome sequences of novel Actinobacteria.</title>
        <authorList>
            <person name="Sahin N."/>
            <person name="Ay H."/>
            <person name="Saygin H."/>
        </authorList>
    </citation>
    <scope>NUCLEOTIDE SEQUENCE [LARGE SCALE GENOMIC DNA]</scope>
    <source>
        <strain evidence="2 3">JCM 30547</strain>
    </source>
</reference>
<dbReference type="InterPro" id="IPR000639">
    <property type="entry name" value="Epox_hydrolase-like"/>
</dbReference>
<dbReference type="InterPro" id="IPR029058">
    <property type="entry name" value="AB_hydrolase_fold"/>
</dbReference>
<dbReference type="Proteomes" id="UP000295075">
    <property type="component" value="Unassembled WGS sequence"/>
</dbReference>
<dbReference type="PRINTS" id="PR00412">
    <property type="entry name" value="EPOXHYDRLASE"/>
</dbReference>
<dbReference type="AlphaFoldDB" id="A0A4R4Q9X0"/>
<evidence type="ECO:0000313" key="2">
    <source>
        <dbReference type="EMBL" id="TDC32087.1"/>
    </source>
</evidence>
<dbReference type="OrthoDB" id="9812774at2"/>
<dbReference type="GO" id="GO:0016787">
    <property type="term" value="F:hydrolase activity"/>
    <property type="evidence" value="ECO:0007669"/>
    <property type="project" value="UniProtKB-KW"/>
</dbReference>
<comment type="caution">
    <text evidence="2">The sequence shown here is derived from an EMBL/GenBank/DDBJ whole genome shotgun (WGS) entry which is preliminary data.</text>
</comment>
<dbReference type="Gene3D" id="3.40.50.1820">
    <property type="entry name" value="alpha/beta hydrolase"/>
    <property type="match status" value="1"/>
</dbReference>
<evidence type="ECO:0000259" key="1">
    <source>
        <dbReference type="Pfam" id="PF12697"/>
    </source>
</evidence>
<gene>
    <name evidence="2" type="ORF">E1261_09275</name>
</gene>
<evidence type="ECO:0000313" key="3">
    <source>
        <dbReference type="Proteomes" id="UP000295075"/>
    </source>
</evidence>
<keyword evidence="2" id="KW-0378">Hydrolase</keyword>
<feature type="domain" description="AB hydrolase-1" evidence="1">
    <location>
        <begin position="18"/>
        <end position="261"/>
    </location>
</feature>
<name>A0A4R4Q9X0_9ACTN</name>
<dbReference type="PANTHER" id="PTHR43798:SF33">
    <property type="entry name" value="HYDROLASE, PUTATIVE (AFU_ORTHOLOGUE AFUA_2G14860)-RELATED"/>
    <property type="match status" value="1"/>
</dbReference>
<dbReference type="GO" id="GO:0016020">
    <property type="term" value="C:membrane"/>
    <property type="evidence" value="ECO:0007669"/>
    <property type="project" value="TreeGrafter"/>
</dbReference>
<dbReference type="SUPFAM" id="SSF53474">
    <property type="entry name" value="alpha/beta-Hydrolases"/>
    <property type="match status" value="1"/>
</dbReference>
<keyword evidence="3" id="KW-1185">Reference proteome</keyword>
<dbReference type="Pfam" id="PF12697">
    <property type="entry name" value="Abhydrolase_6"/>
    <property type="match status" value="1"/>
</dbReference>
<dbReference type="InterPro" id="IPR000073">
    <property type="entry name" value="AB_hydrolase_1"/>
</dbReference>
<proteinExistence type="predicted"/>
<dbReference type="PANTHER" id="PTHR43798">
    <property type="entry name" value="MONOACYLGLYCEROL LIPASE"/>
    <property type="match status" value="1"/>
</dbReference>
<dbReference type="InterPro" id="IPR050266">
    <property type="entry name" value="AB_hydrolase_sf"/>
</dbReference>
<accession>A0A4R4Q9X0</accession>